<feature type="chain" id="PRO_5039009518" evidence="2">
    <location>
        <begin position="32"/>
        <end position="62"/>
    </location>
</feature>
<accession>A0A0C5GEJ6</accession>
<dbReference type="Proteomes" id="UP000032234">
    <property type="component" value="Chromosome"/>
</dbReference>
<dbReference type="KEGG" id="scw:TU94_15995"/>
<evidence type="ECO:0000313" key="4">
    <source>
        <dbReference type="Proteomes" id="UP000032234"/>
    </source>
</evidence>
<evidence type="ECO:0000256" key="1">
    <source>
        <dbReference type="SAM" id="MobiDB-lite"/>
    </source>
</evidence>
<evidence type="ECO:0000256" key="2">
    <source>
        <dbReference type="SAM" id="SignalP"/>
    </source>
</evidence>
<dbReference type="PATRIC" id="fig|477245.3.peg.3388"/>
<proteinExistence type="predicted"/>
<feature type="signal peptide" evidence="2">
    <location>
        <begin position="1"/>
        <end position="31"/>
    </location>
</feature>
<protein>
    <submittedName>
        <fullName evidence="3">Uncharacterized protein</fullName>
    </submittedName>
</protein>
<reference evidence="3 4" key="1">
    <citation type="submission" date="2015-02" db="EMBL/GenBank/DDBJ databases">
        <title>Genome sequence of thermotolerant Streptomyces cyaneogriseus subsp. Noncyanogenus NMWT1, the producer of nematocidal antibiotics nemadectin.</title>
        <authorList>
            <person name="Wang H."/>
            <person name="Li C."/>
            <person name="Xiang W."/>
            <person name="Wang X."/>
        </authorList>
    </citation>
    <scope>NUCLEOTIDE SEQUENCE [LARGE SCALE GENOMIC DNA]</scope>
    <source>
        <strain evidence="3 4">NMWT 1</strain>
    </source>
</reference>
<keyword evidence="4" id="KW-1185">Reference proteome</keyword>
<dbReference type="AlphaFoldDB" id="A0A0C5GEJ6"/>
<evidence type="ECO:0000313" key="3">
    <source>
        <dbReference type="EMBL" id="AJP02751.1"/>
    </source>
</evidence>
<feature type="region of interest" description="Disordered" evidence="1">
    <location>
        <begin position="33"/>
        <end position="62"/>
    </location>
</feature>
<dbReference type="HOGENOM" id="CLU_208623_0_0_11"/>
<gene>
    <name evidence="3" type="ORF">TU94_15995</name>
</gene>
<dbReference type="EMBL" id="CP010849">
    <property type="protein sequence ID" value="AJP02751.1"/>
    <property type="molecule type" value="Genomic_DNA"/>
</dbReference>
<name>A0A0C5GEJ6_9ACTN</name>
<sequence>MLVRTPSAERYVRGFAAAAVAMAALVLAANAGPVQPAGSAPADPRTAHTPGASVTEAEAQRP</sequence>
<organism evidence="3 4">
    <name type="scientific">Streptomyces cyaneogriseus subsp. noncyanogenus</name>
    <dbReference type="NCBI Taxonomy" id="477245"/>
    <lineage>
        <taxon>Bacteria</taxon>
        <taxon>Bacillati</taxon>
        <taxon>Actinomycetota</taxon>
        <taxon>Actinomycetes</taxon>
        <taxon>Kitasatosporales</taxon>
        <taxon>Streptomycetaceae</taxon>
        <taxon>Streptomyces</taxon>
    </lineage>
</organism>
<keyword evidence="2" id="KW-0732">Signal</keyword>